<sequence length="77" mass="8541">MLSSGSDASDGHTAAVGWARLAVMRGTESFMRRGFGPSADFESEKEAFGRAFSFMSGYRSRDWGNIVPLWNTFTPPW</sequence>
<proteinExistence type="predicted"/>
<evidence type="ECO:0000313" key="2">
    <source>
        <dbReference type="Proteomes" id="UP000244005"/>
    </source>
</evidence>
<evidence type="ECO:0000313" key="1">
    <source>
        <dbReference type="EMBL" id="PTQ35773.1"/>
    </source>
</evidence>
<keyword evidence="2" id="KW-1185">Reference proteome</keyword>
<accession>A0A2R6WPN4</accession>
<dbReference type="Gramene" id="Mp7g08510.1">
    <property type="protein sequence ID" value="Mp7g08510.1.cds"/>
    <property type="gene ID" value="Mp7g08510"/>
</dbReference>
<dbReference type="AlphaFoldDB" id="A0A2R6WPN4"/>
<dbReference type="EMBL" id="KZ772740">
    <property type="protein sequence ID" value="PTQ35773.1"/>
    <property type="molecule type" value="Genomic_DNA"/>
</dbReference>
<gene>
    <name evidence="1" type="ORF">MARPO_0068s0005</name>
</gene>
<name>A0A2R6WPN4_MARPO</name>
<dbReference type="Proteomes" id="UP000244005">
    <property type="component" value="Unassembled WGS sequence"/>
</dbReference>
<reference evidence="2" key="1">
    <citation type="journal article" date="2017" name="Cell">
        <title>Insights into land plant evolution garnered from the Marchantia polymorpha genome.</title>
        <authorList>
            <person name="Bowman J.L."/>
            <person name="Kohchi T."/>
            <person name="Yamato K.T."/>
            <person name="Jenkins J."/>
            <person name="Shu S."/>
            <person name="Ishizaki K."/>
            <person name="Yamaoka S."/>
            <person name="Nishihama R."/>
            <person name="Nakamura Y."/>
            <person name="Berger F."/>
            <person name="Adam C."/>
            <person name="Aki S.S."/>
            <person name="Althoff F."/>
            <person name="Araki T."/>
            <person name="Arteaga-Vazquez M.A."/>
            <person name="Balasubrmanian S."/>
            <person name="Barry K."/>
            <person name="Bauer D."/>
            <person name="Boehm C.R."/>
            <person name="Briginshaw L."/>
            <person name="Caballero-Perez J."/>
            <person name="Catarino B."/>
            <person name="Chen F."/>
            <person name="Chiyoda S."/>
            <person name="Chovatia M."/>
            <person name="Davies K.M."/>
            <person name="Delmans M."/>
            <person name="Demura T."/>
            <person name="Dierschke T."/>
            <person name="Dolan L."/>
            <person name="Dorantes-Acosta A.E."/>
            <person name="Eklund D.M."/>
            <person name="Florent S.N."/>
            <person name="Flores-Sandoval E."/>
            <person name="Fujiyama A."/>
            <person name="Fukuzawa H."/>
            <person name="Galik B."/>
            <person name="Grimanelli D."/>
            <person name="Grimwood J."/>
            <person name="Grossniklaus U."/>
            <person name="Hamada T."/>
            <person name="Haseloff J."/>
            <person name="Hetherington A.J."/>
            <person name="Higo A."/>
            <person name="Hirakawa Y."/>
            <person name="Hundley H.N."/>
            <person name="Ikeda Y."/>
            <person name="Inoue K."/>
            <person name="Inoue S.I."/>
            <person name="Ishida S."/>
            <person name="Jia Q."/>
            <person name="Kakita M."/>
            <person name="Kanazawa T."/>
            <person name="Kawai Y."/>
            <person name="Kawashima T."/>
            <person name="Kennedy M."/>
            <person name="Kinose K."/>
            <person name="Kinoshita T."/>
            <person name="Kohara Y."/>
            <person name="Koide E."/>
            <person name="Komatsu K."/>
            <person name="Kopischke S."/>
            <person name="Kubo M."/>
            <person name="Kyozuka J."/>
            <person name="Lagercrantz U."/>
            <person name="Lin S.S."/>
            <person name="Lindquist E."/>
            <person name="Lipzen A.M."/>
            <person name="Lu C.W."/>
            <person name="De Luna E."/>
            <person name="Martienssen R.A."/>
            <person name="Minamino N."/>
            <person name="Mizutani M."/>
            <person name="Mizutani M."/>
            <person name="Mochizuki N."/>
            <person name="Monte I."/>
            <person name="Mosher R."/>
            <person name="Nagasaki H."/>
            <person name="Nakagami H."/>
            <person name="Naramoto S."/>
            <person name="Nishitani K."/>
            <person name="Ohtani M."/>
            <person name="Okamoto T."/>
            <person name="Okumura M."/>
            <person name="Phillips J."/>
            <person name="Pollak B."/>
            <person name="Reinders A."/>
            <person name="Rovekamp M."/>
            <person name="Sano R."/>
            <person name="Sawa S."/>
            <person name="Schmid M.W."/>
            <person name="Shirakawa M."/>
            <person name="Solano R."/>
            <person name="Spunde A."/>
            <person name="Suetsugu N."/>
            <person name="Sugano S."/>
            <person name="Sugiyama A."/>
            <person name="Sun R."/>
            <person name="Suzuki Y."/>
            <person name="Takenaka M."/>
            <person name="Takezawa D."/>
            <person name="Tomogane H."/>
            <person name="Tsuzuki M."/>
            <person name="Ueda T."/>
            <person name="Umeda M."/>
            <person name="Ward J.M."/>
            <person name="Watanabe Y."/>
            <person name="Yazaki K."/>
            <person name="Yokoyama R."/>
            <person name="Yoshitake Y."/>
            <person name="Yotsui I."/>
            <person name="Zachgo S."/>
            <person name="Schmutz J."/>
        </authorList>
    </citation>
    <scope>NUCLEOTIDE SEQUENCE [LARGE SCALE GENOMIC DNA]</scope>
    <source>
        <strain evidence="2">Tak-1</strain>
    </source>
</reference>
<protein>
    <submittedName>
        <fullName evidence="1">Uncharacterized protein</fullName>
    </submittedName>
</protein>
<organism evidence="1 2">
    <name type="scientific">Marchantia polymorpha</name>
    <name type="common">Common liverwort</name>
    <name type="synonym">Marchantia aquatica</name>
    <dbReference type="NCBI Taxonomy" id="3197"/>
    <lineage>
        <taxon>Eukaryota</taxon>
        <taxon>Viridiplantae</taxon>
        <taxon>Streptophyta</taxon>
        <taxon>Embryophyta</taxon>
        <taxon>Marchantiophyta</taxon>
        <taxon>Marchantiopsida</taxon>
        <taxon>Marchantiidae</taxon>
        <taxon>Marchantiales</taxon>
        <taxon>Marchantiaceae</taxon>
        <taxon>Marchantia</taxon>
    </lineage>
</organism>